<comment type="caution">
    <text evidence="1">The sequence shown here is derived from an EMBL/GenBank/DDBJ whole genome shotgun (WGS) entry which is preliminary data.</text>
</comment>
<organism evidence="1 2">
    <name type="scientific">Elysia crispata</name>
    <name type="common">lettuce slug</name>
    <dbReference type="NCBI Taxonomy" id="231223"/>
    <lineage>
        <taxon>Eukaryota</taxon>
        <taxon>Metazoa</taxon>
        <taxon>Spiralia</taxon>
        <taxon>Lophotrochozoa</taxon>
        <taxon>Mollusca</taxon>
        <taxon>Gastropoda</taxon>
        <taxon>Heterobranchia</taxon>
        <taxon>Euthyneura</taxon>
        <taxon>Panpulmonata</taxon>
        <taxon>Sacoglossa</taxon>
        <taxon>Placobranchoidea</taxon>
        <taxon>Plakobranchidae</taxon>
        <taxon>Elysia</taxon>
    </lineage>
</organism>
<name>A0AAE1AYT8_9GAST</name>
<sequence>MFGFCNVCVPVALVISGNSRPNRYCSIHPESMPATLESLSLRPMKGDYTALRSLWLVSMDAMKQDILVCDNLGSLRGQAQVVVLTAPWFKK</sequence>
<dbReference type="EMBL" id="JAWDGP010000867">
    <property type="protein sequence ID" value="KAK3796625.1"/>
    <property type="molecule type" value="Genomic_DNA"/>
</dbReference>
<keyword evidence="2" id="KW-1185">Reference proteome</keyword>
<gene>
    <name evidence="1" type="ORF">RRG08_008379</name>
</gene>
<evidence type="ECO:0000313" key="2">
    <source>
        <dbReference type="Proteomes" id="UP001283361"/>
    </source>
</evidence>
<dbReference type="AlphaFoldDB" id="A0AAE1AYT8"/>
<reference evidence="1" key="1">
    <citation type="journal article" date="2023" name="G3 (Bethesda)">
        <title>A reference genome for the long-term kleptoplast-retaining sea slug Elysia crispata morphotype clarki.</title>
        <authorList>
            <person name="Eastman K.E."/>
            <person name="Pendleton A.L."/>
            <person name="Shaikh M.A."/>
            <person name="Suttiyut T."/>
            <person name="Ogas R."/>
            <person name="Tomko P."/>
            <person name="Gavelis G."/>
            <person name="Widhalm J.R."/>
            <person name="Wisecaver J.H."/>
        </authorList>
    </citation>
    <scope>NUCLEOTIDE SEQUENCE</scope>
    <source>
        <strain evidence="1">ECLA1</strain>
    </source>
</reference>
<accession>A0AAE1AYT8</accession>
<dbReference type="Proteomes" id="UP001283361">
    <property type="component" value="Unassembled WGS sequence"/>
</dbReference>
<protein>
    <submittedName>
        <fullName evidence="1">Uncharacterized protein</fullName>
    </submittedName>
</protein>
<evidence type="ECO:0000313" key="1">
    <source>
        <dbReference type="EMBL" id="KAK3796625.1"/>
    </source>
</evidence>
<proteinExistence type="predicted"/>